<dbReference type="PANTHER" id="PTHR30535:SF34">
    <property type="entry name" value="MOLYBDATE-BINDING PROTEIN MOLA"/>
    <property type="match status" value="1"/>
</dbReference>
<gene>
    <name evidence="2" type="ORF">GCM10010946_24380</name>
</gene>
<name>A0ABQ2XZR4_9BURK</name>
<proteinExistence type="predicted"/>
<dbReference type="InterPro" id="IPR002491">
    <property type="entry name" value="ABC_transptr_periplasmic_BD"/>
</dbReference>
<evidence type="ECO:0000259" key="1">
    <source>
        <dbReference type="PROSITE" id="PS50983"/>
    </source>
</evidence>
<dbReference type="InterPro" id="IPR050902">
    <property type="entry name" value="ABC_Transporter_SBP"/>
</dbReference>
<dbReference type="Proteomes" id="UP000653343">
    <property type="component" value="Unassembled WGS sequence"/>
</dbReference>
<protein>
    <submittedName>
        <fullName evidence="2">Cobalamin-binding protein</fullName>
    </submittedName>
</protein>
<sequence length="266" mass="29528">MSQYQRIACLSTEAVEVMYAIGAEDLIAGISGYTVRPARAREEKVKISGFSSAKLDRILAVKPDLVLAYSNMQSDLCKELISAGVEVHCFNQHSVDGIYKMIATVGLLTGRSAEAAQLTETLQQTVQSVLMQSRQWTRRPRVYFEEWNEPLMSGIGWVSELIRIAGGDDIFPELANCYSGRERIIADPLEVVRRAPDIIIGSWCGKKFQPDQLMQREGWAQIPAVQHGQVFEIKSPDILSPGPAAIQHGLLQLQVLISGWQQQQSA</sequence>
<dbReference type="Pfam" id="PF01497">
    <property type="entry name" value="Peripla_BP_2"/>
    <property type="match status" value="1"/>
</dbReference>
<evidence type="ECO:0000313" key="3">
    <source>
        <dbReference type="Proteomes" id="UP000653343"/>
    </source>
</evidence>
<dbReference type="PANTHER" id="PTHR30535">
    <property type="entry name" value="VITAMIN B12-BINDING PROTEIN"/>
    <property type="match status" value="1"/>
</dbReference>
<accession>A0ABQ2XZR4</accession>
<dbReference type="PROSITE" id="PS50983">
    <property type="entry name" value="FE_B12_PBP"/>
    <property type="match status" value="1"/>
</dbReference>
<dbReference type="EMBL" id="BMYU01000005">
    <property type="protein sequence ID" value="GGX44920.1"/>
    <property type="molecule type" value="Genomic_DNA"/>
</dbReference>
<comment type="caution">
    <text evidence="2">The sequence shown here is derived from an EMBL/GenBank/DDBJ whole genome shotgun (WGS) entry which is preliminary data.</text>
</comment>
<reference evidence="3" key="1">
    <citation type="journal article" date="2019" name="Int. J. Syst. Evol. Microbiol.">
        <title>The Global Catalogue of Microorganisms (GCM) 10K type strain sequencing project: providing services to taxonomists for standard genome sequencing and annotation.</title>
        <authorList>
            <consortium name="The Broad Institute Genomics Platform"/>
            <consortium name="The Broad Institute Genome Sequencing Center for Infectious Disease"/>
            <person name="Wu L."/>
            <person name="Ma J."/>
        </authorList>
    </citation>
    <scope>NUCLEOTIDE SEQUENCE [LARGE SCALE GENOMIC DNA]</scope>
    <source>
        <strain evidence="3">KCTC 23917</strain>
    </source>
</reference>
<keyword evidence="3" id="KW-1185">Reference proteome</keyword>
<organism evidence="2 3">
    <name type="scientific">Undibacterium squillarum</name>
    <dbReference type="NCBI Taxonomy" id="1131567"/>
    <lineage>
        <taxon>Bacteria</taxon>
        <taxon>Pseudomonadati</taxon>
        <taxon>Pseudomonadota</taxon>
        <taxon>Betaproteobacteria</taxon>
        <taxon>Burkholderiales</taxon>
        <taxon>Oxalobacteraceae</taxon>
        <taxon>Undibacterium</taxon>
    </lineage>
</organism>
<dbReference type="Gene3D" id="3.40.50.1980">
    <property type="entry name" value="Nitrogenase molybdenum iron protein domain"/>
    <property type="match status" value="2"/>
</dbReference>
<dbReference type="SUPFAM" id="SSF53807">
    <property type="entry name" value="Helical backbone' metal receptor"/>
    <property type="match status" value="1"/>
</dbReference>
<feature type="domain" description="Fe/B12 periplasmic-binding" evidence="1">
    <location>
        <begin position="6"/>
        <end position="261"/>
    </location>
</feature>
<evidence type="ECO:0000313" key="2">
    <source>
        <dbReference type="EMBL" id="GGX44920.1"/>
    </source>
</evidence>
<dbReference type="RefSeq" id="WP_189357462.1">
    <property type="nucleotide sequence ID" value="NZ_BMYU01000005.1"/>
</dbReference>